<protein>
    <submittedName>
        <fullName evidence="2">Uncharacterized protein</fullName>
    </submittedName>
</protein>
<evidence type="ECO:0000256" key="1">
    <source>
        <dbReference type="SAM" id="MobiDB-lite"/>
    </source>
</evidence>
<feature type="compositionally biased region" description="Low complexity" evidence="1">
    <location>
        <begin position="266"/>
        <end position="281"/>
    </location>
</feature>
<dbReference type="Proteomes" id="UP001341281">
    <property type="component" value="Chromosome 06"/>
</dbReference>
<sequence>MMKPCSAEAAWGRAEEVGDGQELNDREGAGVERASVGDVRTCPNALPRDIVLLLPRMPVSEAEPARRGIGGCGTRVRGLSPRSSWTPVARAFARRWGRERRAEAASTGKERKGQEMGAAEKIRFHVDKRVSAEKITGWTFHHAIPSASFFGSPRLSGSPRPHRLPRRPVARGVGADPAASSFRVGTAPSPRAPLGPLPLPIGVPPRRRLPTSASARGAVTDPASSSSVGAAPSPRAPLGLPSSPPRPSSAVAWRAFPTSASVRGAVADAASSSSRTDAARSPRGLRRCSTSGAVRLRRSLSSRHRLLRRSSALCFIFIPHQTSSKLLFPIPSGACPLSTSLDAKLPWPVPMDQSCDINKQLPSLLDRFIPWFILKHHVQLATTCVTMCTRPCVFVQ</sequence>
<gene>
    <name evidence="2" type="ORF">U9M48_029390</name>
</gene>
<feature type="region of interest" description="Disordered" evidence="1">
    <location>
        <begin position="1"/>
        <end position="34"/>
    </location>
</feature>
<feature type="compositionally biased region" description="Low complexity" evidence="1">
    <location>
        <begin position="222"/>
        <end position="241"/>
    </location>
</feature>
<dbReference type="EMBL" id="CP144750">
    <property type="protein sequence ID" value="WVZ82088.1"/>
    <property type="molecule type" value="Genomic_DNA"/>
</dbReference>
<feature type="compositionally biased region" description="Pro residues" evidence="1">
    <location>
        <begin position="190"/>
        <end position="203"/>
    </location>
</feature>
<keyword evidence="3" id="KW-1185">Reference proteome</keyword>
<feature type="region of interest" description="Disordered" evidence="1">
    <location>
        <begin position="266"/>
        <end position="288"/>
    </location>
</feature>
<dbReference type="AlphaFoldDB" id="A0AAQ3TYR8"/>
<reference evidence="2 3" key="1">
    <citation type="submission" date="2024-02" db="EMBL/GenBank/DDBJ databases">
        <title>High-quality chromosome-scale genome assembly of Pensacola bahiagrass (Paspalum notatum Flugge var. saurae).</title>
        <authorList>
            <person name="Vega J.M."/>
            <person name="Podio M."/>
            <person name="Orjuela J."/>
            <person name="Siena L.A."/>
            <person name="Pessino S.C."/>
            <person name="Combes M.C."/>
            <person name="Mariac C."/>
            <person name="Albertini E."/>
            <person name="Pupilli F."/>
            <person name="Ortiz J.P.A."/>
            <person name="Leblanc O."/>
        </authorList>
    </citation>
    <scope>NUCLEOTIDE SEQUENCE [LARGE SCALE GENOMIC DNA]</scope>
    <source>
        <strain evidence="2">R1</strain>
        <tissue evidence="2">Leaf</tissue>
    </source>
</reference>
<name>A0AAQ3TYR8_PASNO</name>
<accession>A0AAQ3TYR8</accession>
<evidence type="ECO:0000313" key="2">
    <source>
        <dbReference type="EMBL" id="WVZ82088.1"/>
    </source>
</evidence>
<feature type="compositionally biased region" description="Basic residues" evidence="1">
    <location>
        <begin position="160"/>
        <end position="169"/>
    </location>
</feature>
<evidence type="ECO:0000313" key="3">
    <source>
        <dbReference type="Proteomes" id="UP001341281"/>
    </source>
</evidence>
<organism evidence="2 3">
    <name type="scientific">Paspalum notatum var. saurae</name>
    <dbReference type="NCBI Taxonomy" id="547442"/>
    <lineage>
        <taxon>Eukaryota</taxon>
        <taxon>Viridiplantae</taxon>
        <taxon>Streptophyta</taxon>
        <taxon>Embryophyta</taxon>
        <taxon>Tracheophyta</taxon>
        <taxon>Spermatophyta</taxon>
        <taxon>Magnoliopsida</taxon>
        <taxon>Liliopsida</taxon>
        <taxon>Poales</taxon>
        <taxon>Poaceae</taxon>
        <taxon>PACMAD clade</taxon>
        <taxon>Panicoideae</taxon>
        <taxon>Andropogonodae</taxon>
        <taxon>Paspaleae</taxon>
        <taxon>Paspalinae</taxon>
        <taxon>Paspalum</taxon>
    </lineage>
</organism>
<feature type="region of interest" description="Disordered" evidence="1">
    <location>
        <begin position="150"/>
        <end position="249"/>
    </location>
</feature>
<proteinExistence type="predicted"/>